<keyword evidence="6 8" id="KW-1133">Transmembrane helix</keyword>
<sequence length="683" mass="70328">MKIAIASSDSGIVRRGAGAGWAARVDHHRGLIIAIGALVAMLVAWGALSTTPVGAYDIGSVTSSATTLALAVLGQTIVVLSGGFDLSASAVVSLANVLAVRFVHGTPLQQWIGAALILATGGGIGLINGALIAWFRLQSIVVTLATMFMVQGMTLLIQNKPGGSVGDEFGAFLTSDLIAEKLPMSAGVLIAALLIWAFIRRTRFSVGLYALGSDADSAYANGMPVTRYRIMTYALAGMFYAAAGLYVSAQTGSAGPLVGRPPLLSMFTAVVLGGTLLGGGRGGCVGTVFAAMTLMVTVNILLVLNVSAFFTTIAEAVILILAVLGSSIGKQSAAHECARHAAQWLKALRTGTRVKNDARARRVSFEVSGFQPIANTELKGRAIADWIERNREWVKYVVPAYLLFFAVVVITGFVYGPAVLTSANFYSSLLTLTLFLAILGLGQGAVILTGGLDLSMPWLITLAGVLLTGLTHGANGAAAWAVSAVLGVGLIVGAFKGVGVVMLGLPPIVVTLAANGLLQGLTLIYCNGSPQGWSPSAISEFTNGRLGPLSFAAWSVPVFLALALLLLHRTPFGRRVYAVGNSQVAAKLSGVRVGTTLIAVYCLSGLCSALVGLLLAGFSSQAFLGMGDPYLLPSIAVVVVGGALLLTALGTLLAGTTVPPAVRDIINGLVVLAAVITLRDRRA</sequence>
<feature type="transmembrane region" description="Helical" evidence="8">
    <location>
        <begin position="396"/>
        <end position="417"/>
    </location>
</feature>
<feature type="transmembrane region" description="Helical" evidence="8">
    <location>
        <begin position="261"/>
        <end position="280"/>
    </location>
</feature>
<evidence type="ECO:0000256" key="3">
    <source>
        <dbReference type="ARBA" id="ARBA00022475"/>
    </source>
</evidence>
<keyword evidence="7 8" id="KW-0472">Membrane</keyword>
<evidence type="ECO:0000256" key="5">
    <source>
        <dbReference type="ARBA" id="ARBA00022692"/>
    </source>
</evidence>
<comment type="subcellular location">
    <subcellularLocation>
        <location evidence="1">Cell membrane</location>
        <topology evidence="1">Multi-pass membrane protein</topology>
    </subcellularLocation>
</comment>
<keyword evidence="4" id="KW-0997">Cell inner membrane</keyword>
<evidence type="ECO:0000256" key="2">
    <source>
        <dbReference type="ARBA" id="ARBA00022448"/>
    </source>
</evidence>
<accession>A0ABW9EPJ5</accession>
<dbReference type="RefSeq" id="WP_408148604.1">
    <property type="nucleotide sequence ID" value="NZ_JAQQCL010000038.1"/>
</dbReference>
<feature type="transmembrane region" description="Helical" evidence="8">
    <location>
        <begin position="140"/>
        <end position="157"/>
    </location>
</feature>
<reference evidence="9 10" key="1">
    <citation type="journal article" date="2024" name="Chem. Sci.">
        <title>Discovery of megapolipeptins by genome mining of a Burkholderiales bacteria collection.</title>
        <authorList>
            <person name="Paulo B.S."/>
            <person name="Recchia M.J.J."/>
            <person name="Lee S."/>
            <person name="Fergusson C.H."/>
            <person name="Romanowski S.B."/>
            <person name="Hernandez A."/>
            <person name="Krull N."/>
            <person name="Liu D.Y."/>
            <person name="Cavanagh H."/>
            <person name="Bos A."/>
            <person name="Gray C.A."/>
            <person name="Murphy B.T."/>
            <person name="Linington R.G."/>
            <person name="Eustaquio A.S."/>
        </authorList>
    </citation>
    <scope>NUCLEOTIDE SEQUENCE [LARGE SCALE GENOMIC DNA]</scope>
    <source>
        <strain evidence="9 10">RL17-350-BIC-E</strain>
    </source>
</reference>
<gene>
    <name evidence="9" type="ORF">PQQ73_32480</name>
</gene>
<evidence type="ECO:0000256" key="6">
    <source>
        <dbReference type="ARBA" id="ARBA00022989"/>
    </source>
</evidence>
<feature type="transmembrane region" description="Helical" evidence="8">
    <location>
        <begin position="300"/>
        <end position="324"/>
    </location>
</feature>
<keyword evidence="5 8" id="KW-0812">Transmembrane</keyword>
<organism evidence="9 10">
    <name type="scientific">Paraburkholderia strydomiana</name>
    <dbReference type="NCBI Taxonomy" id="1245417"/>
    <lineage>
        <taxon>Bacteria</taxon>
        <taxon>Pseudomonadati</taxon>
        <taxon>Pseudomonadota</taxon>
        <taxon>Betaproteobacteria</taxon>
        <taxon>Burkholderiales</taxon>
        <taxon>Burkholderiaceae</taxon>
        <taxon>Paraburkholderia</taxon>
    </lineage>
</organism>
<proteinExistence type="predicted"/>
<dbReference type="InterPro" id="IPR001851">
    <property type="entry name" value="ABC_transp_permease"/>
</dbReference>
<name>A0ABW9EPJ5_9BURK</name>
<feature type="transmembrane region" description="Helical" evidence="8">
    <location>
        <begin position="630"/>
        <end position="654"/>
    </location>
</feature>
<evidence type="ECO:0000256" key="7">
    <source>
        <dbReference type="ARBA" id="ARBA00023136"/>
    </source>
</evidence>
<dbReference type="PANTHER" id="PTHR32196:SF21">
    <property type="entry name" value="ABC TRANSPORTER PERMEASE PROTEIN YPHD-RELATED"/>
    <property type="match status" value="1"/>
</dbReference>
<comment type="caution">
    <text evidence="9">The sequence shown here is derived from an EMBL/GenBank/DDBJ whole genome shotgun (WGS) entry which is preliminary data.</text>
</comment>
<evidence type="ECO:0000256" key="8">
    <source>
        <dbReference type="SAM" id="Phobius"/>
    </source>
</evidence>
<keyword evidence="3" id="KW-1003">Cell membrane</keyword>
<feature type="transmembrane region" description="Helical" evidence="8">
    <location>
        <begin position="230"/>
        <end position="249"/>
    </location>
</feature>
<feature type="transmembrane region" description="Helical" evidence="8">
    <location>
        <begin position="597"/>
        <end position="618"/>
    </location>
</feature>
<dbReference type="EMBL" id="JAQQCL010000038">
    <property type="protein sequence ID" value="MFM0721029.1"/>
    <property type="molecule type" value="Genomic_DNA"/>
</dbReference>
<feature type="transmembrane region" description="Helical" evidence="8">
    <location>
        <begin position="545"/>
        <end position="567"/>
    </location>
</feature>
<dbReference type="CDD" id="cd06579">
    <property type="entry name" value="TM_PBP1_transp_AraH_like"/>
    <property type="match status" value="2"/>
</dbReference>
<evidence type="ECO:0000256" key="1">
    <source>
        <dbReference type="ARBA" id="ARBA00004651"/>
    </source>
</evidence>
<protein>
    <submittedName>
        <fullName evidence="9">ABC transporter permease</fullName>
    </submittedName>
</protein>
<dbReference type="Pfam" id="PF02653">
    <property type="entry name" value="BPD_transp_2"/>
    <property type="match status" value="2"/>
</dbReference>
<evidence type="ECO:0000313" key="9">
    <source>
        <dbReference type="EMBL" id="MFM0721029.1"/>
    </source>
</evidence>
<keyword evidence="2" id="KW-0813">Transport</keyword>
<dbReference type="Proteomes" id="UP001629392">
    <property type="component" value="Unassembled WGS sequence"/>
</dbReference>
<feature type="transmembrane region" description="Helical" evidence="8">
    <location>
        <begin position="423"/>
        <end position="442"/>
    </location>
</feature>
<evidence type="ECO:0000313" key="10">
    <source>
        <dbReference type="Proteomes" id="UP001629392"/>
    </source>
</evidence>
<feature type="transmembrane region" description="Helical" evidence="8">
    <location>
        <begin position="111"/>
        <end position="134"/>
    </location>
</feature>
<keyword evidence="10" id="KW-1185">Reference proteome</keyword>
<dbReference type="PANTHER" id="PTHR32196">
    <property type="entry name" value="ABC TRANSPORTER PERMEASE PROTEIN YPHD-RELATED-RELATED"/>
    <property type="match status" value="1"/>
</dbReference>
<feature type="transmembrane region" description="Helical" evidence="8">
    <location>
        <begin position="454"/>
        <end position="471"/>
    </location>
</feature>
<evidence type="ECO:0000256" key="4">
    <source>
        <dbReference type="ARBA" id="ARBA00022519"/>
    </source>
</evidence>
<feature type="transmembrane region" description="Helical" evidence="8">
    <location>
        <begin position="178"/>
        <end position="199"/>
    </location>
</feature>
<feature type="transmembrane region" description="Helical" evidence="8">
    <location>
        <begin position="30"/>
        <end position="48"/>
    </location>
</feature>